<dbReference type="RefSeq" id="WP_390470137.1">
    <property type="nucleotide sequence ID" value="NZ_BAABXL010000001.1"/>
</dbReference>
<accession>A0ABQ0AZB2</accession>
<name>A0ABQ0AZB2_9FIRM</name>
<dbReference type="Proteomes" id="UP001600894">
    <property type="component" value="Unassembled WGS sequence"/>
</dbReference>
<sequence>MNQRTMVKVSAEETVFSIRTFSRERPLSRRFIFLQKELDLLEEKQYVITSDIHSFAKMWLDTMDSDMQIVQIAFTWLQETGAGKVSGTEETIRLPYKKLKECLEKSRNQNGACQRLLSVQENKKPEIEFHSQQNLKEIVKRKALRRKLGKFLSKQFCWYGTKKISITDAACPYSFFFTEDKENGKGICGGIILHGQEDLMTAYYGLHT</sequence>
<dbReference type="EMBL" id="BAABXL010000001">
    <property type="protein sequence ID" value="GAA6269373.1"/>
    <property type="molecule type" value="Genomic_DNA"/>
</dbReference>
<gene>
    <name evidence="1" type="ORF">F130042H8_24330</name>
</gene>
<proteinExistence type="predicted"/>
<protein>
    <submittedName>
        <fullName evidence="1">Uncharacterized protein</fullName>
    </submittedName>
</protein>
<keyword evidence="2" id="KW-1185">Reference proteome</keyword>
<evidence type="ECO:0000313" key="2">
    <source>
        <dbReference type="Proteomes" id="UP001600894"/>
    </source>
</evidence>
<reference evidence="1 2" key="1">
    <citation type="submission" date="2024-04" db="EMBL/GenBank/DDBJ databases">
        <title>Defined microbial consortia suppress multidrug-resistant proinflammatory Enterobacteriaceae via ecological control.</title>
        <authorList>
            <person name="Furuichi M."/>
            <person name="Kawaguchi T."/>
            <person name="Pust M."/>
            <person name="Yasuma K."/>
            <person name="Plichta D."/>
            <person name="Hasegawa N."/>
            <person name="Ohya T."/>
            <person name="Bhattarai S."/>
            <person name="Sasajima S."/>
            <person name="Aoto Y."/>
            <person name="Tuganbaev T."/>
            <person name="Yaginuma M."/>
            <person name="Ueda M."/>
            <person name="Okahashi N."/>
            <person name="Amafuji K."/>
            <person name="Kiridooshi Y."/>
            <person name="Sugita K."/>
            <person name="Strazar M."/>
            <person name="Skelly A."/>
            <person name="Suda W."/>
            <person name="Hattori M."/>
            <person name="Nakamoto N."/>
            <person name="Caballero S."/>
            <person name="Norman J."/>
            <person name="Olle B."/>
            <person name="Tanoue T."/>
            <person name="Arita M."/>
            <person name="Bucci V."/>
            <person name="Atarashi K."/>
            <person name="Xavier R."/>
            <person name="Honda K."/>
        </authorList>
    </citation>
    <scope>NUCLEOTIDE SEQUENCE [LARGE SCALE GENOMIC DNA]</scope>
    <source>
        <strain evidence="2">f13</strain>
    </source>
</reference>
<comment type="caution">
    <text evidence="1">The sequence shown here is derived from an EMBL/GenBank/DDBJ whole genome shotgun (WGS) entry which is preliminary data.</text>
</comment>
<evidence type="ECO:0000313" key="1">
    <source>
        <dbReference type="EMBL" id="GAA6269373.1"/>
    </source>
</evidence>
<organism evidence="1 2">
    <name type="scientific">Enterocloster alcoholdehydrogenati</name>
    <dbReference type="NCBI Taxonomy" id="2547410"/>
    <lineage>
        <taxon>Bacteria</taxon>
        <taxon>Bacillati</taxon>
        <taxon>Bacillota</taxon>
        <taxon>Clostridia</taxon>
        <taxon>Lachnospirales</taxon>
        <taxon>Lachnospiraceae</taxon>
        <taxon>Enterocloster</taxon>
    </lineage>
</organism>